<proteinExistence type="inferred from homology"/>
<dbReference type="Gene3D" id="4.10.520.10">
    <property type="entry name" value="IHF-like DNA-binding proteins"/>
    <property type="match status" value="1"/>
</dbReference>
<dbReference type="InterPro" id="IPR000119">
    <property type="entry name" value="Hist_DNA-bd"/>
</dbReference>
<dbReference type="PANTHER" id="PTHR33175">
    <property type="entry name" value="DNA-BINDING PROTEIN HU"/>
    <property type="match status" value="1"/>
</dbReference>
<gene>
    <name evidence="4" type="ORF">COW24_04760</name>
</gene>
<dbReference type="SUPFAM" id="SSF47729">
    <property type="entry name" value="IHF-like DNA-binding proteins"/>
    <property type="match status" value="1"/>
</dbReference>
<dbReference type="GO" id="GO:0030261">
    <property type="term" value="P:chromosome condensation"/>
    <property type="evidence" value="ECO:0007669"/>
    <property type="project" value="UniProtKB-KW"/>
</dbReference>
<dbReference type="GO" id="GO:0003677">
    <property type="term" value="F:DNA binding"/>
    <property type="evidence" value="ECO:0007669"/>
    <property type="project" value="UniProtKB-KW"/>
</dbReference>
<evidence type="ECO:0000256" key="2">
    <source>
        <dbReference type="ARBA" id="ARBA00023125"/>
    </source>
</evidence>
<keyword evidence="1" id="KW-0226">DNA condensation</keyword>
<dbReference type="GO" id="GO:0030527">
    <property type="term" value="F:structural constituent of chromatin"/>
    <property type="evidence" value="ECO:0007669"/>
    <property type="project" value="InterPro"/>
</dbReference>
<evidence type="ECO:0000313" key="4">
    <source>
        <dbReference type="EMBL" id="PIW36493.1"/>
    </source>
</evidence>
<dbReference type="Pfam" id="PF00216">
    <property type="entry name" value="Bac_DNA_binding"/>
    <property type="match status" value="1"/>
</dbReference>
<comment type="similarity">
    <text evidence="3">Belongs to the bacterial histone-like protein family.</text>
</comment>
<dbReference type="PANTHER" id="PTHR33175:SF3">
    <property type="entry name" value="DNA-BINDING PROTEIN HU-BETA"/>
    <property type="match status" value="1"/>
</dbReference>
<dbReference type="PRINTS" id="PR01727">
    <property type="entry name" value="DNABINDINGHU"/>
</dbReference>
<accession>A0A2M7H2N7</accession>
<evidence type="ECO:0008006" key="6">
    <source>
        <dbReference type="Google" id="ProtNLM"/>
    </source>
</evidence>
<dbReference type="GO" id="GO:0005829">
    <property type="term" value="C:cytosol"/>
    <property type="evidence" value="ECO:0007669"/>
    <property type="project" value="TreeGrafter"/>
</dbReference>
<dbReference type="EMBL" id="PFGC01000050">
    <property type="protein sequence ID" value="PIW36493.1"/>
    <property type="molecule type" value="Genomic_DNA"/>
</dbReference>
<protein>
    <recommendedName>
        <fullName evidence="6">DNA-binding protein</fullName>
    </recommendedName>
</protein>
<organism evidence="4 5">
    <name type="scientific">Candidatus Kerfeldbacteria bacterium CG15_BIG_FIL_POST_REV_8_21_14_020_45_12</name>
    <dbReference type="NCBI Taxonomy" id="2014247"/>
    <lineage>
        <taxon>Bacteria</taxon>
        <taxon>Candidatus Kerfeldiibacteriota</taxon>
    </lineage>
</organism>
<dbReference type="InterPro" id="IPR010992">
    <property type="entry name" value="IHF-like_DNA-bd_dom_sf"/>
</dbReference>
<dbReference type="Proteomes" id="UP000230292">
    <property type="component" value="Unassembled WGS sequence"/>
</dbReference>
<comment type="caution">
    <text evidence="4">The sequence shown here is derived from an EMBL/GenBank/DDBJ whole genome shotgun (WGS) entry which is preliminary data.</text>
</comment>
<sequence length="105" mass="11326">MNKAILAEVVAEKLGVPKKQAEEYLEALVDSITNAMVKGDTVTITGFGAFIPKYRSARMGVNPQNPKERIEVPAVVIPKFKAGKALKDALKTVDAKAVSNETNEL</sequence>
<dbReference type="SMART" id="SM00411">
    <property type="entry name" value="BHL"/>
    <property type="match status" value="1"/>
</dbReference>
<dbReference type="CDD" id="cd13831">
    <property type="entry name" value="HU"/>
    <property type="match status" value="1"/>
</dbReference>
<evidence type="ECO:0000313" key="5">
    <source>
        <dbReference type="Proteomes" id="UP000230292"/>
    </source>
</evidence>
<dbReference type="InterPro" id="IPR020816">
    <property type="entry name" value="Histone-like_DNA-bd_CS"/>
</dbReference>
<dbReference type="AlphaFoldDB" id="A0A2M7H2N7"/>
<name>A0A2M7H2N7_9BACT</name>
<evidence type="ECO:0000256" key="1">
    <source>
        <dbReference type="ARBA" id="ARBA00023067"/>
    </source>
</evidence>
<keyword evidence="2" id="KW-0238">DNA-binding</keyword>
<evidence type="ECO:0000256" key="3">
    <source>
        <dbReference type="RuleBase" id="RU003939"/>
    </source>
</evidence>
<dbReference type="PROSITE" id="PS00045">
    <property type="entry name" value="HISTONE_LIKE"/>
    <property type="match status" value="1"/>
</dbReference>
<reference evidence="4 5" key="1">
    <citation type="submission" date="2017-09" db="EMBL/GenBank/DDBJ databases">
        <title>Depth-based differentiation of microbial function through sediment-hosted aquifers and enrichment of novel symbionts in the deep terrestrial subsurface.</title>
        <authorList>
            <person name="Probst A.J."/>
            <person name="Ladd B."/>
            <person name="Jarett J.K."/>
            <person name="Geller-Mcgrath D.E."/>
            <person name="Sieber C.M."/>
            <person name="Emerson J.B."/>
            <person name="Anantharaman K."/>
            <person name="Thomas B.C."/>
            <person name="Malmstrom R."/>
            <person name="Stieglmeier M."/>
            <person name="Klingl A."/>
            <person name="Woyke T."/>
            <person name="Ryan C.M."/>
            <person name="Banfield J.F."/>
        </authorList>
    </citation>
    <scope>NUCLEOTIDE SEQUENCE [LARGE SCALE GENOMIC DNA]</scope>
    <source>
        <strain evidence="4">CG15_BIG_FIL_POST_REV_8_21_14_020_45_12</strain>
    </source>
</reference>